<proteinExistence type="predicted"/>
<protein>
    <submittedName>
        <fullName evidence="2">DIOX_N domain-containing protein</fullName>
    </submittedName>
</protein>
<evidence type="ECO:0000313" key="2">
    <source>
        <dbReference type="WBParaSite" id="SVE_1921200.1"/>
    </source>
</evidence>
<evidence type="ECO:0000313" key="1">
    <source>
        <dbReference type="Proteomes" id="UP000035680"/>
    </source>
</evidence>
<sequence>MNLYDKEPIFKFNHYIQKTEFEPFLLESSSDGDSNFDPLSVFTKEHSKINWSDSELDMSRKMFESFSYIFPYARFGIDHPVMIPLTNKEYLKTLLSKAQTLF</sequence>
<reference evidence="1" key="1">
    <citation type="submission" date="2014-07" db="EMBL/GenBank/DDBJ databases">
        <authorList>
            <person name="Martin A.A"/>
            <person name="De Silva N."/>
        </authorList>
    </citation>
    <scope>NUCLEOTIDE SEQUENCE</scope>
</reference>
<keyword evidence="1" id="KW-1185">Reference proteome</keyword>
<dbReference type="AlphaFoldDB" id="A0A0K0G3B1"/>
<reference evidence="2" key="2">
    <citation type="submission" date="2015-08" db="UniProtKB">
        <authorList>
            <consortium name="WormBaseParasite"/>
        </authorList>
    </citation>
    <scope>IDENTIFICATION</scope>
</reference>
<organism evidence="1 2">
    <name type="scientific">Strongyloides venezuelensis</name>
    <name type="common">Threadworm</name>
    <dbReference type="NCBI Taxonomy" id="75913"/>
    <lineage>
        <taxon>Eukaryota</taxon>
        <taxon>Metazoa</taxon>
        <taxon>Ecdysozoa</taxon>
        <taxon>Nematoda</taxon>
        <taxon>Chromadorea</taxon>
        <taxon>Rhabditida</taxon>
        <taxon>Tylenchina</taxon>
        <taxon>Panagrolaimomorpha</taxon>
        <taxon>Strongyloidoidea</taxon>
        <taxon>Strongyloididae</taxon>
        <taxon>Strongyloides</taxon>
    </lineage>
</organism>
<name>A0A0K0G3B1_STRVS</name>
<dbReference type="Proteomes" id="UP000035680">
    <property type="component" value="Unassembled WGS sequence"/>
</dbReference>
<dbReference type="STRING" id="75913.A0A0K0G3B1"/>
<accession>A0A0K0G3B1</accession>
<dbReference type="WBParaSite" id="SVE_1921200.1">
    <property type="protein sequence ID" value="SVE_1921200.1"/>
    <property type="gene ID" value="SVE_1921200"/>
</dbReference>